<dbReference type="AlphaFoldDB" id="A0A2U8H476"/>
<dbReference type="Proteomes" id="UP000244902">
    <property type="component" value="Chromosome"/>
</dbReference>
<dbReference type="InterPro" id="IPR017867">
    <property type="entry name" value="Tyr_phospatase_low_mol_wt"/>
</dbReference>
<evidence type="ECO:0000313" key="7">
    <source>
        <dbReference type="EMBL" id="AWI80879.1"/>
    </source>
</evidence>
<dbReference type="Gene3D" id="3.40.50.2300">
    <property type="match status" value="1"/>
</dbReference>
<evidence type="ECO:0000256" key="3">
    <source>
        <dbReference type="ARBA" id="ARBA00022801"/>
    </source>
</evidence>
<proteinExistence type="inferred from homology"/>
<dbReference type="PRINTS" id="PR00719">
    <property type="entry name" value="LMWPTPASE"/>
</dbReference>
<dbReference type="RefSeq" id="WP_108974837.1">
    <property type="nucleotide sequence ID" value="NZ_CP022188.1"/>
</dbReference>
<dbReference type="CDD" id="cd16343">
    <property type="entry name" value="LMWPTP"/>
    <property type="match status" value="1"/>
</dbReference>
<dbReference type="PANTHER" id="PTHR11717:SF7">
    <property type="entry name" value="LOW MOLECULAR WEIGHT PHOSPHOTYROSINE PROTEIN PHOSPHATASE"/>
    <property type="match status" value="1"/>
</dbReference>
<keyword evidence="3" id="KW-0378">Hydrolase</keyword>
<dbReference type="PANTHER" id="PTHR11717">
    <property type="entry name" value="LOW MOLECULAR WEIGHT PROTEIN TYROSINE PHOSPHATASE"/>
    <property type="match status" value="1"/>
</dbReference>
<evidence type="ECO:0000259" key="6">
    <source>
        <dbReference type="SMART" id="SM00226"/>
    </source>
</evidence>
<dbReference type="EC" id="3.1.3.48" evidence="2"/>
<name>A0A2U8H476_9RHOO</name>
<sequence>MKRILFVCSGNICRSPTAEGIARHFIETSGLESDFEVDSAGTQGYHAGEPPDPRAMKAAAQRGYDLSPLRARKLEITDFQRFDLLLAMDRGHLEHMVRNCPEVYQPKLALFLEFAPELGEEEVPDPYYGGVNGFEFVLDLCEKGVDRLLGGALDGR</sequence>
<evidence type="ECO:0000256" key="5">
    <source>
        <dbReference type="PIRSR" id="PIRSR617867-1"/>
    </source>
</evidence>
<feature type="active site" description="Proton donor" evidence="5">
    <location>
        <position position="125"/>
    </location>
</feature>
<gene>
    <name evidence="7" type="ORF">CEW87_16800</name>
</gene>
<evidence type="ECO:0000313" key="8">
    <source>
        <dbReference type="Proteomes" id="UP000244902"/>
    </source>
</evidence>
<organism evidence="7 8">
    <name type="scientific">Parazoarcus communis</name>
    <dbReference type="NCBI Taxonomy" id="41977"/>
    <lineage>
        <taxon>Bacteria</taxon>
        <taxon>Pseudomonadati</taxon>
        <taxon>Pseudomonadota</taxon>
        <taxon>Betaproteobacteria</taxon>
        <taxon>Rhodocyclales</taxon>
        <taxon>Zoogloeaceae</taxon>
        <taxon>Parazoarcus</taxon>
    </lineage>
</organism>
<comment type="similarity">
    <text evidence="1">Belongs to the low molecular weight phosphotyrosine protein phosphatase family.</text>
</comment>
<dbReference type="InterPro" id="IPR023485">
    <property type="entry name" value="Ptyr_pPase"/>
</dbReference>
<evidence type="ECO:0000256" key="1">
    <source>
        <dbReference type="ARBA" id="ARBA00011063"/>
    </source>
</evidence>
<dbReference type="SMART" id="SM00226">
    <property type="entry name" value="LMWPc"/>
    <property type="match status" value="1"/>
</dbReference>
<dbReference type="OrthoDB" id="9784339at2"/>
<feature type="domain" description="Phosphotyrosine protein phosphatase I" evidence="6">
    <location>
        <begin position="2"/>
        <end position="151"/>
    </location>
</feature>
<dbReference type="GO" id="GO:0004725">
    <property type="term" value="F:protein tyrosine phosphatase activity"/>
    <property type="evidence" value="ECO:0007669"/>
    <property type="project" value="UniProtKB-EC"/>
</dbReference>
<dbReference type="InterPro" id="IPR050438">
    <property type="entry name" value="LMW_PTPase"/>
</dbReference>
<evidence type="ECO:0000256" key="2">
    <source>
        <dbReference type="ARBA" id="ARBA00013064"/>
    </source>
</evidence>
<feature type="active site" description="Nucleophile" evidence="5">
    <location>
        <position position="8"/>
    </location>
</feature>
<accession>A0A2U8H476</accession>
<dbReference type="InterPro" id="IPR036196">
    <property type="entry name" value="Ptyr_pPase_sf"/>
</dbReference>
<reference evidence="7 8" key="1">
    <citation type="submission" date="2017-06" db="EMBL/GenBank/DDBJ databases">
        <title>Azoarcus sp. TSNA42 complete genome sequence.</title>
        <authorList>
            <person name="Woo J.-H."/>
            <person name="Kim H.-S."/>
        </authorList>
    </citation>
    <scope>NUCLEOTIDE SEQUENCE [LARGE SCALE GENOMIC DNA]</scope>
    <source>
        <strain evidence="7 8">TSNA42</strain>
    </source>
</reference>
<keyword evidence="4" id="KW-0904">Protein phosphatase</keyword>
<dbReference type="SUPFAM" id="SSF52788">
    <property type="entry name" value="Phosphotyrosine protein phosphatases I"/>
    <property type="match status" value="1"/>
</dbReference>
<protein>
    <recommendedName>
        <fullName evidence="2">protein-tyrosine-phosphatase</fullName>
        <ecNumber evidence="2">3.1.3.48</ecNumber>
    </recommendedName>
</protein>
<dbReference type="EMBL" id="CP022188">
    <property type="protein sequence ID" value="AWI80879.1"/>
    <property type="molecule type" value="Genomic_DNA"/>
</dbReference>
<evidence type="ECO:0000256" key="4">
    <source>
        <dbReference type="ARBA" id="ARBA00022912"/>
    </source>
</evidence>
<feature type="active site" evidence="5">
    <location>
        <position position="14"/>
    </location>
</feature>
<dbReference type="Pfam" id="PF01451">
    <property type="entry name" value="LMWPc"/>
    <property type="match status" value="1"/>
</dbReference>